<keyword evidence="9" id="KW-1185">Reference proteome</keyword>
<dbReference type="PANTHER" id="PTHR38459:SF1">
    <property type="entry name" value="PROPHAGE BACTOPRENOL-LINKED GLUCOSE TRANSLOCASE HOMOLOG"/>
    <property type="match status" value="1"/>
</dbReference>
<reference evidence="8" key="1">
    <citation type="journal article" date="2019" name="PLoS Negl. Trop. Dis.">
        <title>Revisiting the worldwide diversity of Leptospira species in the environment.</title>
        <authorList>
            <person name="Vincent A.T."/>
            <person name="Schiettekatte O."/>
            <person name="Bourhy P."/>
            <person name="Veyrier F.J."/>
            <person name="Picardeau M."/>
        </authorList>
    </citation>
    <scope>NUCLEOTIDE SEQUENCE [LARGE SCALE GENOMIC DNA]</scope>
    <source>
        <strain evidence="8">201702476</strain>
    </source>
</reference>
<name>A0A4R9JUJ0_9LEPT</name>
<organism evidence="8 9">
    <name type="scientific">Leptospira ognonensis</name>
    <dbReference type="NCBI Taxonomy" id="2484945"/>
    <lineage>
        <taxon>Bacteria</taxon>
        <taxon>Pseudomonadati</taxon>
        <taxon>Spirochaetota</taxon>
        <taxon>Spirochaetia</taxon>
        <taxon>Leptospirales</taxon>
        <taxon>Leptospiraceae</taxon>
        <taxon>Leptospira</taxon>
    </lineage>
</organism>
<keyword evidence="4 6" id="KW-1133">Transmembrane helix</keyword>
<evidence type="ECO:0000256" key="6">
    <source>
        <dbReference type="SAM" id="Phobius"/>
    </source>
</evidence>
<feature type="transmembrane region" description="Helical" evidence="6">
    <location>
        <begin position="71"/>
        <end position="93"/>
    </location>
</feature>
<dbReference type="EMBL" id="RQGD01000046">
    <property type="protein sequence ID" value="TGL56479.1"/>
    <property type="molecule type" value="Genomic_DNA"/>
</dbReference>
<evidence type="ECO:0000256" key="2">
    <source>
        <dbReference type="ARBA" id="ARBA00009399"/>
    </source>
</evidence>
<evidence type="ECO:0000256" key="1">
    <source>
        <dbReference type="ARBA" id="ARBA00004141"/>
    </source>
</evidence>
<dbReference type="OrthoDB" id="1448110at2"/>
<dbReference type="InterPro" id="IPR051401">
    <property type="entry name" value="GtrA_CellWall_Glycosyl"/>
</dbReference>
<evidence type="ECO:0000313" key="9">
    <source>
        <dbReference type="Proteomes" id="UP000297693"/>
    </source>
</evidence>
<sequence length="125" mass="14250">MAPLQMKREILFFIIAGCSAVLTDLSVYYLSFPYFGHDKGKAISFIAGSIVAYLLNKYFTFQKKENSLKEILKFTCLYLFTLGANVLVNNLTIRVLPDYLLFAFLCATGVSTILNFIGQKYWVFK</sequence>
<feature type="domain" description="GtrA/DPMS transmembrane" evidence="7">
    <location>
        <begin position="13"/>
        <end position="124"/>
    </location>
</feature>
<evidence type="ECO:0000259" key="7">
    <source>
        <dbReference type="Pfam" id="PF04138"/>
    </source>
</evidence>
<feature type="transmembrane region" description="Helical" evidence="6">
    <location>
        <begin position="12"/>
        <end position="30"/>
    </location>
</feature>
<evidence type="ECO:0000313" key="8">
    <source>
        <dbReference type="EMBL" id="TGL56479.1"/>
    </source>
</evidence>
<evidence type="ECO:0000256" key="4">
    <source>
        <dbReference type="ARBA" id="ARBA00022989"/>
    </source>
</evidence>
<comment type="similarity">
    <text evidence="2">Belongs to the GtrA family.</text>
</comment>
<dbReference type="AlphaFoldDB" id="A0A4R9JUJ0"/>
<keyword evidence="5 6" id="KW-0472">Membrane</keyword>
<dbReference type="PANTHER" id="PTHR38459">
    <property type="entry name" value="PROPHAGE BACTOPRENOL-LINKED GLUCOSE TRANSLOCASE HOMOLOG"/>
    <property type="match status" value="1"/>
</dbReference>
<evidence type="ECO:0000256" key="3">
    <source>
        <dbReference type="ARBA" id="ARBA00022692"/>
    </source>
</evidence>
<gene>
    <name evidence="8" type="ORF">EHQ58_17835</name>
</gene>
<dbReference type="GO" id="GO:0000271">
    <property type="term" value="P:polysaccharide biosynthetic process"/>
    <property type="evidence" value="ECO:0007669"/>
    <property type="project" value="InterPro"/>
</dbReference>
<comment type="subcellular location">
    <subcellularLocation>
        <location evidence="1">Membrane</location>
        <topology evidence="1">Multi-pass membrane protein</topology>
    </subcellularLocation>
</comment>
<feature type="transmembrane region" description="Helical" evidence="6">
    <location>
        <begin position="42"/>
        <end position="59"/>
    </location>
</feature>
<proteinExistence type="inferred from homology"/>
<dbReference type="RefSeq" id="WP_135625398.1">
    <property type="nucleotide sequence ID" value="NZ_RQGD01000046.1"/>
</dbReference>
<feature type="transmembrane region" description="Helical" evidence="6">
    <location>
        <begin position="99"/>
        <end position="117"/>
    </location>
</feature>
<dbReference type="Pfam" id="PF04138">
    <property type="entry name" value="GtrA_DPMS_TM"/>
    <property type="match status" value="1"/>
</dbReference>
<evidence type="ECO:0000256" key="5">
    <source>
        <dbReference type="ARBA" id="ARBA00023136"/>
    </source>
</evidence>
<dbReference type="Proteomes" id="UP000297693">
    <property type="component" value="Unassembled WGS sequence"/>
</dbReference>
<comment type="caution">
    <text evidence="8">The sequence shown here is derived from an EMBL/GenBank/DDBJ whole genome shotgun (WGS) entry which is preliminary data.</text>
</comment>
<dbReference type="GO" id="GO:0005886">
    <property type="term" value="C:plasma membrane"/>
    <property type="evidence" value="ECO:0007669"/>
    <property type="project" value="TreeGrafter"/>
</dbReference>
<accession>A0A4R9JUJ0</accession>
<dbReference type="InterPro" id="IPR007267">
    <property type="entry name" value="GtrA_DPMS_TM"/>
</dbReference>
<protein>
    <submittedName>
        <fullName evidence="8">GtrA family protein</fullName>
    </submittedName>
</protein>
<keyword evidence="3 6" id="KW-0812">Transmembrane</keyword>